<gene>
    <name evidence="1" type="ORF">HMPREF1526_02411</name>
</gene>
<dbReference type="Proteomes" id="UP000013981">
    <property type="component" value="Unassembled WGS sequence"/>
</dbReference>
<accession>R8VTH4</accession>
<proteinExistence type="predicted"/>
<dbReference type="EMBL" id="AQOB01000010">
    <property type="protein sequence ID" value="EOQ35833.1"/>
    <property type="molecule type" value="Genomic_DNA"/>
</dbReference>
<name>R8VTH4_9FIRM</name>
<organism evidence="1 2">
    <name type="scientific">Butyricicoccus pullicaecorum 1.2</name>
    <dbReference type="NCBI Taxonomy" id="1203606"/>
    <lineage>
        <taxon>Bacteria</taxon>
        <taxon>Bacillati</taxon>
        <taxon>Bacillota</taxon>
        <taxon>Clostridia</taxon>
        <taxon>Eubacteriales</taxon>
        <taxon>Butyricicoccaceae</taxon>
        <taxon>Butyricicoccus</taxon>
    </lineage>
</organism>
<dbReference type="RefSeq" id="WP_016148529.1">
    <property type="nucleotide sequence ID" value="NZ_KB976104.1"/>
</dbReference>
<dbReference type="AlphaFoldDB" id="R8VTH4"/>
<evidence type="ECO:0000313" key="2">
    <source>
        <dbReference type="Proteomes" id="UP000013981"/>
    </source>
</evidence>
<dbReference type="PATRIC" id="fig|1203606.4.peg.2381"/>
<reference evidence="1 2" key="1">
    <citation type="submission" date="2013-01" db="EMBL/GenBank/DDBJ databases">
        <title>The Genome Sequence of Butyricicoccus pullicaecorum 1.2.</title>
        <authorList>
            <consortium name="The Broad Institute Genome Sequencing Platform"/>
            <person name="Earl A."/>
            <person name="Ward D."/>
            <person name="Feldgarden M."/>
            <person name="Gevers D."/>
            <person name="Van Immerseel F."/>
            <person name="Eeckhaut V."/>
            <person name="Walker B."/>
            <person name="Young S.K."/>
            <person name="Zeng Q."/>
            <person name="Gargeya S."/>
            <person name="Fitzgerald M."/>
            <person name="Haas B."/>
            <person name="Abouelleil A."/>
            <person name="Alvarado L."/>
            <person name="Arachchi H.M."/>
            <person name="Berlin A.M."/>
            <person name="Chapman S.B."/>
            <person name="Dewar J."/>
            <person name="Goldberg J."/>
            <person name="Griggs A."/>
            <person name="Gujja S."/>
            <person name="Hansen M."/>
            <person name="Howarth C."/>
            <person name="Imamovic A."/>
            <person name="Larimer J."/>
            <person name="McCowan C."/>
            <person name="Murphy C."/>
            <person name="Neiman D."/>
            <person name="Pearson M."/>
            <person name="Priest M."/>
            <person name="Roberts A."/>
            <person name="Saif S."/>
            <person name="Shea T."/>
            <person name="Sisk P."/>
            <person name="Sykes S."/>
            <person name="Wortman J."/>
            <person name="Nusbaum C."/>
            <person name="Birren B."/>
        </authorList>
    </citation>
    <scope>NUCLEOTIDE SEQUENCE [LARGE SCALE GENOMIC DNA]</scope>
    <source>
        <strain evidence="1 2">1.2</strain>
    </source>
</reference>
<sequence length="140" mass="16653">MGRKKKFDEAELIHIAQEYLLTCDMEKPTYTRLSAWVKESGLDIGEHIFRAIPTIRKMMQQNQQRYAEQQGFPKSVAYVTFDVEHEVCAVRSQEGAKRLIQRLQERERYFRDIYESSSAMADTHKKYTSNCKRQQKIRKK</sequence>
<keyword evidence="2" id="KW-1185">Reference proteome</keyword>
<comment type="caution">
    <text evidence="1">The sequence shown here is derived from an EMBL/GenBank/DDBJ whole genome shotgun (WGS) entry which is preliminary data.</text>
</comment>
<dbReference type="HOGENOM" id="CLU_1831411_0_0_9"/>
<protein>
    <submittedName>
        <fullName evidence="1">Uncharacterized protein</fullName>
    </submittedName>
</protein>
<evidence type="ECO:0000313" key="1">
    <source>
        <dbReference type="EMBL" id="EOQ35833.1"/>
    </source>
</evidence>